<dbReference type="InterPro" id="IPR026960">
    <property type="entry name" value="RVT-Znf"/>
</dbReference>
<evidence type="ECO:0000313" key="2">
    <source>
        <dbReference type="EMBL" id="JAT40441.1"/>
    </source>
</evidence>
<protein>
    <submittedName>
        <fullName evidence="2">Isoamyl acetate-hydrolyzing esterase 1</fullName>
    </submittedName>
</protein>
<dbReference type="AlphaFoldDB" id="A0A1D1XDY5"/>
<name>A0A1D1XDY5_9ARAE</name>
<proteinExistence type="predicted"/>
<reference evidence="2" key="1">
    <citation type="submission" date="2015-07" db="EMBL/GenBank/DDBJ databases">
        <title>Transcriptome Assembly of Anthurium amnicola.</title>
        <authorList>
            <person name="Suzuki J."/>
        </authorList>
    </citation>
    <scope>NUCLEOTIDE SEQUENCE</scope>
</reference>
<dbReference type="Pfam" id="PF13966">
    <property type="entry name" value="zf-RVT"/>
    <property type="match status" value="1"/>
</dbReference>
<dbReference type="EMBL" id="GDJX01027495">
    <property type="protein sequence ID" value="JAT40441.1"/>
    <property type="molecule type" value="Transcribed_RNA"/>
</dbReference>
<evidence type="ECO:0000259" key="1">
    <source>
        <dbReference type="Pfam" id="PF13966"/>
    </source>
</evidence>
<feature type="domain" description="Reverse transcriptase zinc-binding" evidence="1">
    <location>
        <begin position="1"/>
        <end position="49"/>
    </location>
</feature>
<sequence>MWLLYNKGLVTKLFRRKWSYDSAIICSLCGMGIEDIKHLIISCEVSKEVCYSFGNLVGFSTNFRSIEEMWSNFRIQRKQFGGTPRGKILMVLPHALCWSVWRERNDCVFRGTKVYVQNIALRVLSLHCHWCKGLLQMTTEVIEVH</sequence>
<dbReference type="EMBL" id="GDJX01014965">
    <property type="protein sequence ID" value="JAT52971.1"/>
    <property type="molecule type" value="Transcribed_RNA"/>
</dbReference>
<accession>A0A1D1XDY5</accession>
<gene>
    <name evidence="2" type="primary">Iah1_3</name>
    <name evidence="3" type="synonym">Iah1_1</name>
    <name evidence="3" type="ORF">g.128099</name>
    <name evidence="2" type="ORF">g.128106</name>
</gene>
<organism evidence="2">
    <name type="scientific">Anthurium amnicola</name>
    <dbReference type="NCBI Taxonomy" id="1678845"/>
    <lineage>
        <taxon>Eukaryota</taxon>
        <taxon>Viridiplantae</taxon>
        <taxon>Streptophyta</taxon>
        <taxon>Embryophyta</taxon>
        <taxon>Tracheophyta</taxon>
        <taxon>Spermatophyta</taxon>
        <taxon>Magnoliopsida</taxon>
        <taxon>Liliopsida</taxon>
        <taxon>Araceae</taxon>
        <taxon>Pothoideae</taxon>
        <taxon>Potheae</taxon>
        <taxon>Anthurium</taxon>
    </lineage>
</organism>
<evidence type="ECO:0000313" key="3">
    <source>
        <dbReference type="EMBL" id="JAT52971.1"/>
    </source>
</evidence>